<reference evidence="2" key="1">
    <citation type="submission" date="2022-08" db="EMBL/GenBank/DDBJ databases">
        <title>Nisaea acidiphila sp. nov., isolated from a marine algal debris and emended description of the genus Nisaea Urios et al. 2008.</title>
        <authorList>
            <person name="Kwon K."/>
        </authorList>
    </citation>
    <scope>NUCLEOTIDE SEQUENCE</scope>
    <source>
        <strain evidence="2">MEBiC11861</strain>
    </source>
</reference>
<accession>A0A9J7ALC9</accession>
<evidence type="ECO:0000313" key="2">
    <source>
        <dbReference type="EMBL" id="UUX48459.1"/>
    </source>
</evidence>
<keyword evidence="3" id="KW-1185">Reference proteome</keyword>
<evidence type="ECO:0000256" key="1">
    <source>
        <dbReference type="SAM" id="Phobius"/>
    </source>
</evidence>
<organism evidence="2 3">
    <name type="scientific">Nisaea acidiphila</name>
    <dbReference type="NCBI Taxonomy" id="1862145"/>
    <lineage>
        <taxon>Bacteria</taxon>
        <taxon>Pseudomonadati</taxon>
        <taxon>Pseudomonadota</taxon>
        <taxon>Alphaproteobacteria</taxon>
        <taxon>Rhodospirillales</taxon>
        <taxon>Thalassobaculaceae</taxon>
        <taxon>Nisaea</taxon>
    </lineage>
</organism>
<keyword evidence="1" id="KW-0812">Transmembrane</keyword>
<feature type="transmembrane region" description="Helical" evidence="1">
    <location>
        <begin position="29"/>
        <end position="49"/>
    </location>
</feature>
<dbReference type="AlphaFoldDB" id="A0A9J7ALC9"/>
<keyword evidence="1" id="KW-1133">Transmembrane helix</keyword>
<protein>
    <submittedName>
        <fullName evidence="2">Uncharacterized protein</fullName>
    </submittedName>
</protein>
<evidence type="ECO:0000313" key="3">
    <source>
        <dbReference type="Proteomes" id="UP001060336"/>
    </source>
</evidence>
<proteinExistence type="predicted"/>
<dbReference type="Proteomes" id="UP001060336">
    <property type="component" value="Chromosome"/>
</dbReference>
<dbReference type="EMBL" id="CP102480">
    <property type="protein sequence ID" value="UUX48459.1"/>
    <property type="molecule type" value="Genomic_DNA"/>
</dbReference>
<dbReference type="KEGG" id="naci:NUH88_13690"/>
<name>A0A9J7ALC9_9PROT</name>
<keyword evidence="1" id="KW-0472">Membrane</keyword>
<sequence>MQLLPIGIYLLLCLILAYAGRKSRIGAFGIFLCCVIFTPLLVGLILALVRPFPKKASSGSSADS</sequence>
<dbReference type="RefSeq" id="WP_257766966.1">
    <property type="nucleotide sequence ID" value="NZ_CP102480.1"/>
</dbReference>
<gene>
    <name evidence="2" type="ORF">NUH88_13690</name>
</gene>